<accession>E3N6W6</accession>
<keyword evidence="5 6" id="KW-0472">Membrane</keyword>
<comment type="caution">
    <text evidence="6">Lacks conserved residue(s) required for the propagation of feature annotation.</text>
</comment>
<evidence type="ECO:0000313" key="7">
    <source>
        <dbReference type="EMBL" id="EFO88275.1"/>
    </source>
</evidence>
<dbReference type="AlphaFoldDB" id="E3N6W6"/>
<organism evidence="8">
    <name type="scientific">Caenorhabditis remanei</name>
    <name type="common">Caenorhabditis vulgaris</name>
    <dbReference type="NCBI Taxonomy" id="31234"/>
    <lineage>
        <taxon>Eukaryota</taxon>
        <taxon>Metazoa</taxon>
        <taxon>Ecdysozoa</taxon>
        <taxon>Nematoda</taxon>
        <taxon>Chromadorea</taxon>
        <taxon>Rhabditida</taxon>
        <taxon>Rhabditina</taxon>
        <taxon>Rhabditomorpha</taxon>
        <taxon>Rhabditoidea</taxon>
        <taxon>Rhabditidae</taxon>
        <taxon>Peloderinae</taxon>
        <taxon>Caenorhabditis</taxon>
    </lineage>
</organism>
<dbReference type="InParanoid" id="E3N6W6"/>
<evidence type="ECO:0000256" key="2">
    <source>
        <dbReference type="ARBA" id="ARBA00005692"/>
    </source>
</evidence>
<name>E3N6W6_CAERE</name>
<protein>
    <recommendedName>
        <fullName evidence="6">Serpentine receptor class gamma</fullName>
    </recommendedName>
</protein>
<feature type="transmembrane region" description="Helical" evidence="6">
    <location>
        <begin position="216"/>
        <end position="241"/>
    </location>
</feature>
<dbReference type="HOGENOM" id="CLU_069704_1_1_1"/>
<comment type="subcellular location">
    <subcellularLocation>
        <location evidence="1">Membrane</location>
        <topology evidence="1">Multi-pass membrane protein</topology>
    </subcellularLocation>
</comment>
<feature type="transmembrane region" description="Helical" evidence="6">
    <location>
        <begin position="41"/>
        <end position="65"/>
    </location>
</feature>
<keyword evidence="4 6" id="KW-1133">Transmembrane helix</keyword>
<evidence type="ECO:0000256" key="1">
    <source>
        <dbReference type="ARBA" id="ARBA00004141"/>
    </source>
</evidence>
<comment type="similarity">
    <text evidence="2 6">Belongs to the nematode receptor-like protein srg family.</text>
</comment>
<evidence type="ECO:0000256" key="3">
    <source>
        <dbReference type="ARBA" id="ARBA00022692"/>
    </source>
</evidence>
<dbReference type="Pfam" id="PF02118">
    <property type="entry name" value="Srg"/>
    <property type="match status" value="1"/>
</dbReference>
<feature type="transmembrane region" description="Helical" evidence="6">
    <location>
        <begin position="253"/>
        <end position="276"/>
    </location>
</feature>
<proteinExistence type="inferred from homology"/>
<evidence type="ECO:0000313" key="8">
    <source>
        <dbReference type="Proteomes" id="UP000008281"/>
    </source>
</evidence>
<dbReference type="PANTHER" id="PTHR31552">
    <property type="entry name" value="SERPENTINE RECEPTOR CLASS GAMMA"/>
    <property type="match status" value="1"/>
</dbReference>
<sequence length="281" mass="32627">MIIALVLFLISIMLGVSSVFLYLVTFFIIFKHWKTFYSTFFMLYILDGCINIITYFNAFIVFRLSSITSRDSICSGFYKNMDNNIVINSLTAITYHMAYVQYGMTLLISFDRLRVMRRKHLAESTPIRLIVIMLVAIFCVLVLPLLDTIRYFRYESKIIYNEEMESYQLSHPLNLYDCFQYLIWVMGIITCISLLVNCASYITVRRLPDLSGYKKRILLNIIIMLLLTCFVQIVGCALSITRIILRESPSAGILLHILPFVSDGLSFTQPYLLVYFSHKVT</sequence>
<keyword evidence="3 6" id="KW-0812">Transmembrane</keyword>
<dbReference type="InterPro" id="IPR000609">
    <property type="entry name" value="7TM_GPCR_serpentine_rcpt_Srg"/>
</dbReference>
<reference evidence="7" key="1">
    <citation type="submission" date="2007-07" db="EMBL/GenBank/DDBJ databases">
        <title>PCAP assembly of the Caenorhabditis remanei genome.</title>
        <authorList>
            <consortium name="The Caenorhabditis remanei Sequencing Consortium"/>
            <person name="Wilson R.K."/>
        </authorList>
    </citation>
    <scope>NUCLEOTIDE SEQUENCE [LARGE SCALE GENOMIC DNA]</scope>
    <source>
        <strain evidence="7">PB4641</strain>
    </source>
</reference>
<dbReference type="STRING" id="31234.E3N6W6"/>
<dbReference type="Proteomes" id="UP000008281">
    <property type="component" value="Unassembled WGS sequence"/>
</dbReference>
<feature type="transmembrane region" description="Helical" evidence="6">
    <location>
        <begin position="129"/>
        <end position="146"/>
    </location>
</feature>
<dbReference type="PANTHER" id="PTHR31552:SF13">
    <property type="entry name" value="SERPENTINE RECEPTOR CLASS GAMMA"/>
    <property type="match status" value="1"/>
</dbReference>
<evidence type="ECO:0000256" key="6">
    <source>
        <dbReference type="RuleBase" id="RU280813"/>
    </source>
</evidence>
<dbReference type="EMBL" id="DS268543">
    <property type="protein sequence ID" value="EFO88275.1"/>
    <property type="molecule type" value="Genomic_DNA"/>
</dbReference>
<evidence type="ECO:0000256" key="5">
    <source>
        <dbReference type="ARBA" id="ARBA00023136"/>
    </source>
</evidence>
<keyword evidence="8" id="KW-1185">Reference proteome</keyword>
<dbReference type="GO" id="GO:0016020">
    <property type="term" value="C:membrane"/>
    <property type="evidence" value="ECO:0007669"/>
    <property type="project" value="UniProtKB-SubCell"/>
</dbReference>
<feature type="transmembrane region" description="Helical" evidence="6">
    <location>
        <begin position="181"/>
        <end position="204"/>
    </location>
</feature>
<feature type="transmembrane region" description="Helical" evidence="6">
    <location>
        <begin position="6"/>
        <end position="29"/>
    </location>
</feature>
<dbReference type="GO" id="GO:0004888">
    <property type="term" value="F:transmembrane signaling receptor activity"/>
    <property type="evidence" value="ECO:0007669"/>
    <property type="project" value="InterPro"/>
</dbReference>
<gene>
    <name evidence="7" type="ORF">CRE_08517</name>
</gene>
<dbReference type="GO" id="GO:0007606">
    <property type="term" value="P:sensory perception of chemical stimulus"/>
    <property type="evidence" value="ECO:0007669"/>
    <property type="project" value="UniProtKB-UniRule"/>
</dbReference>
<evidence type="ECO:0000256" key="4">
    <source>
        <dbReference type="ARBA" id="ARBA00022989"/>
    </source>
</evidence>